<dbReference type="AlphaFoldDB" id="A0A814CLN9"/>
<evidence type="ECO:0000256" key="1">
    <source>
        <dbReference type="SAM" id="MobiDB-lite"/>
    </source>
</evidence>
<evidence type="ECO:0000313" key="4">
    <source>
        <dbReference type="Proteomes" id="UP000663879"/>
    </source>
</evidence>
<dbReference type="PANTHER" id="PTHR37984">
    <property type="entry name" value="PROTEIN CBG26694"/>
    <property type="match status" value="1"/>
</dbReference>
<dbReference type="PANTHER" id="PTHR37984:SF5">
    <property type="entry name" value="PROTEIN NYNRIN-LIKE"/>
    <property type="match status" value="1"/>
</dbReference>
<feature type="domain" description="Integrase catalytic" evidence="2">
    <location>
        <begin position="147"/>
        <end position="314"/>
    </location>
</feature>
<dbReference type="PROSITE" id="PS50994">
    <property type="entry name" value="INTEGRASE"/>
    <property type="match status" value="1"/>
</dbReference>
<dbReference type="Proteomes" id="UP000663879">
    <property type="component" value="Unassembled WGS sequence"/>
</dbReference>
<organism evidence="3 4">
    <name type="scientific">Brachionus calyciflorus</name>
    <dbReference type="NCBI Taxonomy" id="104777"/>
    <lineage>
        <taxon>Eukaryota</taxon>
        <taxon>Metazoa</taxon>
        <taxon>Spiralia</taxon>
        <taxon>Gnathifera</taxon>
        <taxon>Rotifera</taxon>
        <taxon>Eurotatoria</taxon>
        <taxon>Monogononta</taxon>
        <taxon>Pseudotrocha</taxon>
        <taxon>Ploima</taxon>
        <taxon>Brachionidae</taxon>
        <taxon>Brachionus</taxon>
    </lineage>
</organism>
<proteinExistence type="predicted"/>
<accession>A0A814CLN9</accession>
<protein>
    <recommendedName>
        <fullName evidence="2">Integrase catalytic domain-containing protein</fullName>
    </recommendedName>
</protein>
<evidence type="ECO:0000313" key="3">
    <source>
        <dbReference type="EMBL" id="CAF0945051.1"/>
    </source>
</evidence>
<dbReference type="OrthoDB" id="8947436at2759"/>
<feature type="region of interest" description="Disordered" evidence="1">
    <location>
        <begin position="38"/>
        <end position="77"/>
    </location>
</feature>
<dbReference type="InterPro" id="IPR050951">
    <property type="entry name" value="Retrovirus_Pol_polyprotein"/>
</dbReference>
<dbReference type="InterPro" id="IPR012337">
    <property type="entry name" value="RNaseH-like_sf"/>
</dbReference>
<comment type="caution">
    <text evidence="3">The sequence shown here is derived from an EMBL/GenBank/DDBJ whole genome shotgun (WGS) entry which is preliminary data.</text>
</comment>
<dbReference type="SUPFAM" id="SSF53098">
    <property type="entry name" value="Ribonuclease H-like"/>
    <property type="match status" value="1"/>
</dbReference>
<reference evidence="3" key="1">
    <citation type="submission" date="2021-02" db="EMBL/GenBank/DDBJ databases">
        <authorList>
            <person name="Nowell W R."/>
        </authorList>
    </citation>
    <scope>NUCLEOTIDE SEQUENCE</scope>
    <source>
        <strain evidence="3">Ploen Becks lab</strain>
    </source>
</reference>
<sequence length="469" mass="54619">MNFSFFELTSGNFKFQLSQKDDLIKDLQEQLNKKKTVSFTQTEQDKSGNNTLIRPKNSYSSDVKPNSSNKFITNEHQNPSDQVKLVSELAGNNKSRKLDSYTKRFSGSNHEDVDDWLDEFYLHGMVDDIKKLIKECSVCQRNNNTLTKYHPAQTTEVSKFFKRVAIDLVLDLDETEDGYIGIVVIIDFLSNFPFAKGIESKSAREIADILIEYISIFGPFSEILSDQGKEFLNKIKEELKTILGFVHIITSAYNPRTNGKTERFNQTLIESLRKYSESDLKNWPKYLPFVLLAYRTRIHTTYGFTHFELMFGRKMLTFKDWTSSENKVEDVIARTNEIKNLFDYSIPKAVISIENSQEKQRENQNRNQNTVHDKIRIGQTVYLKCEGLLSKLEPRFKGPYKIVETTRRGNYKVENSPKEKLPESYPRHKIKVVEDDKRLQEDSAEVEKIIKHKTINNENFLCLEKIPYV</sequence>
<name>A0A814CLN9_9BILA</name>
<evidence type="ECO:0000259" key="2">
    <source>
        <dbReference type="PROSITE" id="PS50994"/>
    </source>
</evidence>
<dbReference type="EMBL" id="CAJNOC010002655">
    <property type="protein sequence ID" value="CAF0945051.1"/>
    <property type="molecule type" value="Genomic_DNA"/>
</dbReference>
<dbReference type="GO" id="GO:0015074">
    <property type="term" value="P:DNA integration"/>
    <property type="evidence" value="ECO:0007669"/>
    <property type="project" value="InterPro"/>
</dbReference>
<gene>
    <name evidence="3" type="ORF">OXX778_LOCUS13638</name>
</gene>
<dbReference type="Gene3D" id="3.30.420.10">
    <property type="entry name" value="Ribonuclease H-like superfamily/Ribonuclease H"/>
    <property type="match status" value="1"/>
</dbReference>
<dbReference type="InterPro" id="IPR001584">
    <property type="entry name" value="Integrase_cat-core"/>
</dbReference>
<dbReference type="GO" id="GO:0003676">
    <property type="term" value="F:nucleic acid binding"/>
    <property type="evidence" value="ECO:0007669"/>
    <property type="project" value="InterPro"/>
</dbReference>
<keyword evidence="4" id="KW-1185">Reference proteome</keyword>
<dbReference type="InterPro" id="IPR036397">
    <property type="entry name" value="RNaseH_sf"/>
</dbReference>